<accession>A0ABT2TG49</accession>
<proteinExistence type="predicted"/>
<evidence type="ECO:0000313" key="1">
    <source>
        <dbReference type="EMBL" id="MCU6761152.1"/>
    </source>
</evidence>
<dbReference type="EMBL" id="JAOQJQ010000001">
    <property type="protein sequence ID" value="MCU6761152.1"/>
    <property type="molecule type" value="Genomic_DNA"/>
</dbReference>
<evidence type="ECO:0000313" key="2">
    <source>
        <dbReference type="Proteomes" id="UP001652442"/>
    </source>
</evidence>
<protein>
    <submittedName>
        <fullName evidence="1">Uncharacterized protein</fullName>
    </submittedName>
</protein>
<name>A0ABT2TG49_9FIRM</name>
<dbReference type="RefSeq" id="WP_158423996.1">
    <property type="nucleotide sequence ID" value="NZ_JAOQJQ010000001.1"/>
</dbReference>
<comment type="caution">
    <text evidence="1">The sequence shown here is derived from an EMBL/GenBank/DDBJ whole genome shotgun (WGS) entry which is preliminary data.</text>
</comment>
<reference evidence="1 2" key="1">
    <citation type="journal article" date="2021" name="ISME Commun">
        <title>Automated analysis of genomic sequences facilitates high-throughput and comprehensive description of bacteria.</title>
        <authorList>
            <person name="Hitch T.C.A."/>
        </authorList>
    </citation>
    <scope>NUCLEOTIDE SEQUENCE [LARGE SCALE GENOMIC DNA]</scope>
    <source>
        <strain evidence="1 2">Sanger_109</strain>
    </source>
</reference>
<sequence length="90" mass="10573">MSNNIFQNPAFSNLSPEKLQFLMEFQNMQKPSSMKDAAPFFMQSMKQAQTKGIQFSNEESSLLIEILKQNMSPEEQKKADMIMRMMQMRR</sequence>
<gene>
    <name evidence="1" type="ORF">OCV88_02225</name>
</gene>
<organism evidence="1 2">
    <name type="scientific">Brotonthovivens ammoniilytica</name>
    <dbReference type="NCBI Taxonomy" id="2981725"/>
    <lineage>
        <taxon>Bacteria</taxon>
        <taxon>Bacillati</taxon>
        <taxon>Bacillota</taxon>
        <taxon>Clostridia</taxon>
        <taxon>Lachnospirales</taxon>
        <taxon>Lachnospiraceae</taxon>
        <taxon>Brotonthovivens</taxon>
    </lineage>
</organism>
<keyword evidence="2" id="KW-1185">Reference proteome</keyword>
<dbReference type="Proteomes" id="UP001652442">
    <property type="component" value="Unassembled WGS sequence"/>
</dbReference>